<evidence type="ECO:0000313" key="7">
    <source>
        <dbReference type="Proteomes" id="UP000319210"/>
    </source>
</evidence>
<dbReference type="InterPro" id="IPR035647">
    <property type="entry name" value="EFG_III/V"/>
</dbReference>
<evidence type="ECO:0000259" key="5">
    <source>
        <dbReference type="PROSITE" id="PS51722"/>
    </source>
</evidence>
<dbReference type="SMART" id="SM00889">
    <property type="entry name" value="EFG_IV"/>
    <property type="match status" value="1"/>
</dbReference>
<comment type="caution">
    <text evidence="6">The sequence shown here is derived from an EMBL/GenBank/DDBJ whole genome shotgun (WGS) entry which is preliminary data.</text>
</comment>
<dbReference type="PROSITE" id="PS51722">
    <property type="entry name" value="G_TR_2"/>
    <property type="match status" value="1"/>
</dbReference>
<evidence type="ECO:0000256" key="4">
    <source>
        <dbReference type="SAM" id="MobiDB-lite"/>
    </source>
</evidence>
<proteinExistence type="predicted"/>
<keyword evidence="2" id="KW-0648">Protein biosynthesis</keyword>
<dbReference type="Gene3D" id="2.40.30.10">
    <property type="entry name" value="Translation factors"/>
    <property type="match status" value="1"/>
</dbReference>
<dbReference type="Proteomes" id="UP000319210">
    <property type="component" value="Unassembled WGS sequence"/>
</dbReference>
<dbReference type="RefSeq" id="WP_086817188.1">
    <property type="nucleotide sequence ID" value="NZ_BJMM01000031.1"/>
</dbReference>
<dbReference type="GO" id="GO:0003924">
    <property type="term" value="F:GTPase activity"/>
    <property type="evidence" value="ECO:0007669"/>
    <property type="project" value="InterPro"/>
</dbReference>
<reference evidence="6 7" key="1">
    <citation type="submission" date="2019-06" db="EMBL/GenBank/DDBJ databases">
        <title>Whole genome shotgun sequence of Streptomyces cacaoi subsp. cacaoi NBRC 12748.</title>
        <authorList>
            <person name="Hosoyama A."/>
            <person name="Uohara A."/>
            <person name="Ohji S."/>
            <person name="Ichikawa N."/>
        </authorList>
    </citation>
    <scope>NUCLEOTIDE SEQUENCE [LARGE SCALE GENOMIC DNA]</scope>
    <source>
        <strain evidence="6 7">NBRC 12748</strain>
    </source>
</reference>
<dbReference type="AlphaFoldDB" id="A0A4Y3R406"/>
<dbReference type="SUPFAM" id="SSF54211">
    <property type="entry name" value="Ribosomal protein S5 domain 2-like"/>
    <property type="match status" value="1"/>
</dbReference>
<dbReference type="PROSITE" id="PS00301">
    <property type="entry name" value="G_TR_1"/>
    <property type="match status" value="1"/>
</dbReference>
<dbReference type="SUPFAM" id="SSF54980">
    <property type="entry name" value="EF-G C-terminal domain-like"/>
    <property type="match status" value="1"/>
</dbReference>
<name>A0A4Y3R406_STRCI</name>
<dbReference type="PANTHER" id="PTHR43261:SF1">
    <property type="entry name" value="RIBOSOME-RELEASING FACTOR 2, MITOCHONDRIAL"/>
    <property type="match status" value="1"/>
</dbReference>
<dbReference type="Gene3D" id="3.30.70.870">
    <property type="entry name" value="Elongation Factor G (Translational Gtpase), domain 3"/>
    <property type="match status" value="1"/>
</dbReference>
<dbReference type="InterPro" id="IPR000795">
    <property type="entry name" value="T_Tr_GTP-bd_dom"/>
</dbReference>
<protein>
    <submittedName>
        <fullName evidence="6">Tetracycline resistance protein</fullName>
    </submittedName>
</protein>
<dbReference type="InterPro" id="IPR014721">
    <property type="entry name" value="Ribsml_uS5_D2-typ_fold_subgr"/>
</dbReference>
<keyword evidence="1" id="KW-0547">Nucleotide-binding</keyword>
<feature type="compositionally biased region" description="Basic and acidic residues" evidence="4">
    <location>
        <begin position="7"/>
        <end position="32"/>
    </location>
</feature>
<keyword evidence="3" id="KW-0342">GTP-binding</keyword>
<dbReference type="InterPro" id="IPR027417">
    <property type="entry name" value="P-loop_NTPase"/>
</dbReference>
<dbReference type="InterPro" id="IPR009000">
    <property type="entry name" value="Transl_B-barrel_sf"/>
</dbReference>
<feature type="domain" description="Tr-type G" evidence="5">
    <location>
        <begin position="54"/>
        <end position="306"/>
    </location>
</feature>
<dbReference type="PANTHER" id="PTHR43261">
    <property type="entry name" value="TRANSLATION ELONGATION FACTOR G-RELATED"/>
    <property type="match status" value="1"/>
</dbReference>
<dbReference type="InterPro" id="IPR005225">
    <property type="entry name" value="Small_GTP-bd"/>
</dbReference>
<evidence type="ECO:0000256" key="2">
    <source>
        <dbReference type="ARBA" id="ARBA00022917"/>
    </source>
</evidence>
<dbReference type="NCBIfam" id="TIGR00231">
    <property type="entry name" value="small_GTP"/>
    <property type="match status" value="1"/>
</dbReference>
<evidence type="ECO:0000256" key="3">
    <source>
        <dbReference type="ARBA" id="ARBA00023134"/>
    </source>
</evidence>
<dbReference type="InterPro" id="IPR031157">
    <property type="entry name" value="G_TR_CS"/>
</dbReference>
<dbReference type="SUPFAM" id="SSF50447">
    <property type="entry name" value="Translation proteins"/>
    <property type="match status" value="1"/>
</dbReference>
<dbReference type="GO" id="GO:0005525">
    <property type="term" value="F:GTP binding"/>
    <property type="evidence" value="ECO:0007669"/>
    <property type="project" value="UniProtKB-KW"/>
</dbReference>
<dbReference type="Pfam" id="PF03764">
    <property type="entry name" value="EFG_IV"/>
    <property type="match status" value="1"/>
</dbReference>
<dbReference type="GO" id="GO:0032790">
    <property type="term" value="P:ribosome disassembly"/>
    <property type="evidence" value="ECO:0007669"/>
    <property type="project" value="TreeGrafter"/>
</dbReference>
<dbReference type="Pfam" id="PF14492">
    <property type="entry name" value="EFG_III"/>
    <property type="match status" value="1"/>
</dbReference>
<accession>A0A4Y3R406</accession>
<dbReference type="InterPro" id="IPR041095">
    <property type="entry name" value="EFG_II"/>
</dbReference>
<evidence type="ECO:0000256" key="1">
    <source>
        <dbReference type="ARBA" id="ARBA00022741"/>
    </source>
</evidence>
<dbReference type="SUPFAM" id="SSF52540">
    <property type="entry name" value="P-loop containing nucleoside triphosphate hydrolases"/>
    <property type="match status" value="1"/>
</dbReference>
<dbReference type="InterPro" id="IPR005517">
    <property type="entry name" value="Transl_elong_EFG/EF2_IV"/>
</dbReference>
<gene>
    <name evidence="6" type="ORF">SCA03_49870</name>
</gene>
<dbReference type="GO" id="GO:0006412">
    <property type="term" value="P:translation"/>
    <property type="evidence" value="ECO:0007669"/>
    <property type="project" value="UniProtKB-KW"/>
</dbReference>
<dbReference type="PRINTS" id="PR01037">
    <property type="entry name" value="TCRTETOQM"/>
</dbReference>
<organism evidence="6 7">
    <name type="scientific">Streptomyces cacaoi</name>
    <dbReference type="NCBI Taxonomy" id="1898"/>
    <lineage>
        <taxon>Bacteria</taxon>
        <taxon>Bacillati</taxon>
        <taxon>Actinomycetota</taxon>
        <taxon>Actinomycetes</taxon>
        <taxon>Kitasatosporales</taxon>
        <taxon>Streptomycetaceae</taxon>
        <taxon>Streptomyces</taxon>
    </lineage>
</organism>
<sequence>MRTPHRATTEHTEHTEHADHAEHTDHAAHTAHTECTATTGPATCDGPGPAPAPPRTLNFGVLAHVDAGKTSLTERLLYEAGAIAAPGRVDAGSTRTDSGAIERRRGITVRTGVASFAVGGRQFNLIDTPGHADFLAEVERALAVLDGAVLVLSAVEGVQPQTRLLMRTLRDMRLPTLVFVNKADRPGARYEGLLADIRRRLAPCPVPLSRTEGLGGRGVRVLPERLDEPEAAARVAEALAGADDELLARVLDGPPPTPGELAAALAAHTADGSAHPVYAGSALSGAGVDALLDGVTTLLPGAAPPPDGTGPHGVVFALDRDADGRKTAQLRLYEGEVRARAALTLHRTLPDGTRETHSGRLTALDVVAPPGTPPAGRLTAGGIARVRGLREVRVGDELGDPYGVRRSGAPARARPRLAAPTLRTVVRPNDPRDAGRLHAALRALAEQDPLLGTGVEPDGSTSVLLNGEVHGEVVAETLAAEFGVEAVFEPGRTVCVERPAGTGEAAEAMGATGRNTPCAAGYWATVGLRVEPGERDSGVTFRAETERGALPRAFHQAVEDGVRAGLRRGPHGWAVTDCVVTLTRSGFGGPVSTAGDFRAVSALVLARALEQAGTVVHEPYDAFELEIPEDTLPAVLACLGALEAEPEEITEPPAGPDAGPLRLLTGTLPARNTRTAGRRLPGLTRGEAVWWTRRHGDRPRRDG</sequence>
<dbReference type="Gene3D" id="3.40.50.300">
    <property type="entry name" value="P-loop containing nucleotide triphosphate hydrolases"/>
    <property type="match status" value="1"/>
</dbReference>
<keyword evidence="7" id="KW-1185">Reference proteome</keyword>
<evidence type="ECO:0000313" key="6">
    <source>
        <dbReference type="EMBL" id="GEB52436.1"/>
    </source>
</evidence>
<dbReference type="InterPro" id="IPR020568">
    <property type="entry name" value="Ribosomal_Su5_D2-typ_SF"/>
</dbReference>
<dbReference type="Gene3D" id="3.30.230.10">
    <property type="match status" value="1"/>
</dbReference>
<dbReference type="OrthoDB" id="9801472at2"/>
<dbReference type="EMBL" id="BJMM01000031">
    <property type="protein sequence ID" value="GEB52436.1"/>
    <property type="molecule type" value="Genomic_DNA"/>
</dbReference>
<dbReference type="PRINTS" id="PR00315">
    <property type="entry name" value="ELONGATNFCT"/>
</dbReference>
<feature type="region of interest" description="Disordered" evidence="4">
    <location>
        <begin position="1"/>
        <end position="51"/>
    </location>
</feature>
<dbReference type="Pfam" id="PF00009">
    <property type="entry name" value="GTP_EFTU"/>
    <property type="match status" value="1"/>
</dbReference>